<evidence type="ECO:0000313" key="1">
    <source>
        <dbReference type="EMBL" id="OIQ74099.1"/>
    </source>
</evidence>
<dbReference type="EMBL" id="MLJW01002623">
    <property type="protein sequence ID" value="OIQ74099.1"/>
    <property type="molecule type" value="Genomic_DNA"/>
</dbReference>
<dbReference type="AlphaFoldDB" id="A0A1J5Q9D7"/>
<organism evidence="1">
    <name type="scientific">mine drainage metagenome</name>
    <dbReference type="NCBI Taxonomy" id="410659"/>
    <lineage>
        <taxon>unclassified sequences</taxon>
        <taxon>metagenomes</taxon>
        <taxon>ecological metagenomes</taxon>
    </lineage>
</organism>
<protein>
    <submittedName>
        <fullName evidence="1">Uncharacterized protein</fullName>
    </submittedName>
</protein>
<accession>A0A1J5Q9D7</accession>
<sequence>MGDPVDFNYFNNWIFAFSTLNQTSCYQCLDTLLWQVCCKPFHISGGTADVKSGDHLEDPHQKSPSTDFIYLPTEF</sequence>
<gene>
    <name evidence="1" type="ORF">GALL_442570</name>
</gene>
<comment type="caution">
    <text evidence="1">The sequence shown here is derived from an EMBL/GenBank/DDBJ whole genome shotgun (WGS) entry which is preliminary data.</text>
</comment>
<proteinExistence type="predicted"/>
<reference evidence="1" key="1">
    <citation type="submission" date="2016-10" db="EMBL/GenBank/DDBJ databases">
        <title>Sequence of Gallionella enrichment culture.</title>
        <authorList>
            <person name="Poehlein A."/>
            <person name="Muehling M."/>
            <person name="Daniel R."/>
        </authorList>
    </citation>
    <scope>NUCLEOTIDE SEQUENCE</scope>
</reference>
<name>A0A1J5Q9D7_9ZZZZ</name>